<dbReference type="InterPro" id="IPR002502">
    <property type="entry name" value="Amidase_domain"/>
</dbReference>
<dbReference type="EMBL" id="JBHSPR010000010">
    <property type="protein sequence ID" value="MFC6017209.1"/>
    <property type="molecule type" value="Genomic_DNA"/>
</dbReference>
<reference evidence="3" key="1">
    <citation type="journal article" date="2019" name="Int. J. Syst. Evol. Microbiol.">
        <title>The Global Catalogue of Microorganisms (GCM) 10K type strain sequencing project: providing services to taxonomists for standard genome sequencing and annotation.</title>
        <authorList>
            <consortium name="The Broad Institute Genomics Platform"/>
            <consortium name="The Broad Institute Genome Sequencing Center for Infectious Disease"/>
            <person name="Wu L."/>
            <person name="Ma J."/>
        </authorList>
    </citation>
    <scope>NUCLEOTIDE SEQUENCE [LARGE SCALE GENOMIC DNA]</scope>
    <source>
        <strain evidence="3">ZS-35-S2</strain>
    </source>
</reference>
<proteinExistence type="predicted"/>
<gene>
    <name evidence="2" type="ORF">ACFP2T_13455</name>
</gene>
<dbReference type="Gene3D" id="3.40.80.10">
    <property type="entry name" value="Peptidoglycan recognition protein-like"/>
    <property type="match status" value="1"/>
</dbReference>
<feature type="domain" description="N-acetylmuramoyl-L-alanine amidase" evidence="1">
    <location>
        <begin position="23"/>
        <end position="161"/>
    </location>
</feature>
<organism evidence="2 3">
    <name type="scientific">Plantactinospora solaniradicis</name>
    <dbReference type="NCBI Taxonomy" id="1723736"/>
    <lineage>
        <taxon>Bacteria</taxon>
        <taxon>Bacillati</taxon>
        <taxon>Actinomycetota</taxon>
        <taxon>Actinomycetes</taxon>
        <taxon>Micromonosporales</taxon>
        <taxon>Micromonosporaceae</taxon>
        <taxon>Plantactinospora</taxon>
    </lineage>
</organism>
<dbReference type="InterPro" id="IPR036505">
    <property type="entry name" value="Amidase/PGRP_sf"/>
</dbReference>
<sequence>MALTWLADELRKAGLTVVEHSNWKTHDRPGSWSPTFGVIHATAAPKSQADSVQISVVRNGRSDLPGPIANATIDRAGVWHVLSAGRCNSTLAGTAGPYKGKGNTYALSTEACNDNRSEPWPDVQYRSYVRGWAAWCRRLGWPASRLVGHKEHTPGRKTDPSFNMATFRRDVAAVLAGGEDDEMSVEDVEKGLHLALMQAANPPAGVAGQRGRQTRDALRAILATESTNPAELKAALDGQDADVASIVAGVLAGLSPEAIAAAIPLDLAERVANELGRRLATPTG</sequence>
<name>A0ABW1K8P2_9ACTN</name>
<comment type="caution">
    <text evidence="2">The sequence shown here is derived from an EMBL/GenBank/DDBJ whole genome shotgun (WGS) entry which is preliminary data.</text>
</comment>
<protein>
    <submittedName>
        <fullName evidence="2">N-acetylmuramoyl-L-alanine amidase</fullName>
    </submittedName>
</protein>
<keyword evidence="3" id="KW-1185">Reference proteome</keyword>
<dbReference type="SMART" id="SM00644">
    <property type="entry name" value="Ami_2"/>
    <property type="match status" value="1"/>
</dbReference>
<dbReference type="Pfam" id="PF01510">
    <property type="entry name" value="Amidase_2"/>
    <property type="match status" value="1"/>
</dbReference>
<evidence type="ECO:0000313" key="3">
    <source>
        <dbReference type="Proteomes" id="UP001596203"/>
    </source>
</evidence>
<accession>A0ABW1K8P2</accession>
<dbReference type="SUPFAM" id="SSF55846">
    <property type="entry name" value="N-acetylmuramoyl-L-alanine amidase-like"/>
    <property type="match status" value="1"/>
</dbReference>
<evidence type="ECO:0000259" key="1">
    <source>
        <dbReference type="SMART" id="SM00644"/>
    </source>
</evidence>
<dbReference type="RefSeq" id="WP_377421297.1">
    <property type="nucleotide sequence ID" value="NZ_JBHSPR010000010.1"/>
</dbReference>
<dbReference type="Proteomes" id="UP001596203">
    <property type="component" value="Unassembled WGS sequence"/>
</dbReference>
<evidence type="ECO:0000313" key="2">
    <source>
        <dbReference type="EMBL" id="MFC6017209.1"/>
    </source>
</evidence>